<proteinExistence type="predicted"/>
<dbReference type="Proteomes" id="UP000585474">
    <property type="component" value="Unassembled WGS sequence"/>
</dbReference>
<sequence>MFKYVCMMTLGVRSGGTLYKPDTPKKIIFRKLIRRAIEGTEKEVVELKEKELLAKKLVIEEYKSSDDFQEVVEQVASRYFGEGFDLCKKQISRLHTDLDLKDMGIDAELAQKEKRKRKRKRKRKKSMVRRRRKKARRRGELNNDSLPEVNSYPQVYEVAK</sequence>
<gene>
    <name evidence="2" type="ORF">Acr_00g0053700</name>
</gene>
<evidence type="ECO:0000256" key="1">
    <source>
        <dbReference type="SAM" id="MobiDB-lite"/>
    </source>
</evidence>
<feature type="region of interest" description="Disordered" evidence="1">
    <location>
        <begin position="111"/>
        <end position="160"/>
    </location>
</feature>
<accession>A0A7J0DLK1</accession>
<evidence type="ECO:0000313" key="2">
    <source>
        <dbReference type="EMBL" id="GFS37736.1"/>
    </source>
</evidence>
<keyword evidence="3" id="KW-1185">Reference proteome</keyword>
<dbReference type="EMBL" id="BJWL01000290">
    <property type="protein sequence ID" value="GFS37736.1"/>
    <property type="molecule type" value="Genomic_DNA"/>
</dbReference>
<comment type="caution">
    <text evidence="2">The sequence shown here is derived from an EMBL/GenBank/DDBJ whole genome shotgun (WGS) entry which is preliminary data.</text>
</comment>
<dbReference type="AlphaFoldDB" id="A0A7J0DLK1"/>
<name>A0A7J0DLK1_9ERIC</name>
<protein>
    <submittedName>
        <fullName evidence="2">Uncharacterized protein</fullName>
    </submittedName>
</protein>
<organism evidence="2 3">
    <name type="scientific">Actinidia rufa</name>
    <dbReference type="NCBI Taxonomy" id="165716"/>
    <lineage>
        <taxon>Eukaryota</taxon>
        <taxon>Viridiplantae</taxon>
        <taxon>Streptophyta</taxon>
        <taxon>Embryophyta</taxon>
        <taxon>Tracheophyta</taxon>
        <taxon>Spermatophyta</taxon>
        <taxon>Magnoliopsida</taxon>
        <taxon>eudicotyledons</taxon>
        <taxon>Gunneridae</taxon>
        <taxon>Pentapetalae</taxon>
        <taxon>asterids</taxon>
        <taxon>Ericales</taxon>
        <taxon>Actinidiaceae</taxon>
        <taxon>Actinidia</taxon>
    </lineage>
</organism>
<feature type="compositionally biased region" description="Basic residues" evidence="1">
    <location>
        <begin position="113"/>
        <end position="137"/>
    </location>
</feature>
<reference evidence="3" key="1">
    <citation type="submission" date="2019-07" db="EMBL/GenBank/DDBJ databases">
        <title>De Novo Assembly of kiwifruit Actinidia rufa.</title>
        <authorList>
            <person name="Sugita-Konishi S."/>
            <person name="Sato K."/>
            <person name="Mori E."/>
            <person name="Abe Y."/>
            <person name="Kisaki G."/>
            <person name="Hamano K."/>
            <person name="Suezawa K."/>
            <person name="Otani M."/>
            <person name="Fukuda T."/>
            <person name="Manabe T."/>
            <person name="Gomi K."/>
            <person name="Tabuchi M."/>
            <person name="Akimitsu K."/>
            <person name="Kataoka I."/>
        </authorList>
    </citation>
    <scope>NUCLEOTIDE SEQUENCE [LARGE SCALE GENOMIC DNA]</scope>
    <source>
        <strain evidence="3">cv. Fuchu</strain>
    </source>
</reference>
<evidence type="ECO:0000313" key="3">
    <source>
        <dbReference type="Proteomes" id="UP000585474"/>
    </source>
</evidence>